<protein>
    <recommendedName>
        <fullName evidence="4 5">Large ribosomal subunit protein bL35c</fullName>
    </recommendedName>
</protein>
<dbReference type="PANTHER" id="PTHR33343:SF1">
    <property type="entry name" value="LARGE RIBOSOMAL SUBUNIT PROTEIN BL35M"/>
    <property type="match status" value="1"/>
</dbReference>
<evidence type="ECO:0000313" key="6">
    <source>
        <dbReference type="EMBL" id="ARW60420.1"/>
    </source>
</evidence>
<comment type="subcellular location">
    <subcellularLocation>
        <location evidence="5">Plastid</location>
        <location evidence="5">Chloroplast</location>
    </subcellularLocation>
</comment>
<dbReference type="InterPro" id="IPR021137">
    <property type="entry name" value="Ribosomal_bL35-like"/>
</dbReference>
<name>A0A1Z1M3F5_9FLOR</name>
<dbReference type="Pfam" id="PF01632">
    <property type="entry name" value="Ribosomal_L35p"/>
    <property type="match status" value="1"/>
</dbReference>
<dbReference type="GO" id="GO:0009507">
    <property type="term" value="C:chloroplast"/>
    <property type="evidence" value="ECO:0007669"/>
    <property type="project" value="UniProtKB-SubCell"/>
</dbReference>
<keyword evidence="2 5" id="KW-0689">Ribosomal protein</keyword>
<dbReference type="PRINTS" id="PR00064">
    <property type="entry name" value="RIBOSOMALL35"/>
</dbReference>
<reference evidence="6" key="1">
    <citation type="journal article" date="2017" name="J. Phycol.">
        <title>Analysis of chloroplast genomes and a supermatrix inform reclassification of the Rhodomelaceae (Rhodophyta).</title>
        <authorList>
            <person name="Diaz-Tapia P."/>
            <person name="Maggs C.A."/>
            <person name="West J.A."/>
            <person name="Verbruggen H."/>
        </authorList>
    </citation>
    <scope>NUCLEOTIDE SEQUENCE</scope>
    <source>
        <strain evidence="6">JH1427</strain>
    </source>
</reference>
<dbReference type="SUPFAM" id="SSF143034">
    <property type="entry name" value="L35p-like"/>
    <property type="match status" value="1"/>
</dbReference>
<dbReference type="PROSITE" id="PS00936">
    <property type="entry name" value="RIBOSOMAL_L35"/>
    <property type="match status" value="1"/>
</dbReference>
<proteinExistence type="inferred from homology"/>
<evidence type="ECO:0000256" key="5">
    <source>
        <dbReference type="HAMAP-Rule" id="MF_00514"/>
    </source>
</evidence>
<dbReference type="GO" id="GO:0003735">
    <property type="term" value="F:structural constituent of ribosome"/>
    <property type="evidence" value="ECO:0007669"/>
    <property type="project" value="InterPro"/>
</dbReference>
<dbReference type="HAMAP" id="MF_00514">
    <property type="entry name" value="Ribosomal_bL35"/>
    <property type="match status" value="1"/>
</dbReference>
<evidence type="ECO:0000256" key="1">
    <source>
        <dbReference type="ARBA" id="ARBA00006598"/>
    </source>
</evidence>
<dbReference type="NCBIfam" id="TIGR00001">
    <property type="entry name" value="rpmI_bact"/>
    <property type="match status" value="1"/>
</dbReference>
<keyword evidence="6" id="KW-0934">Plastid</keyword>
<evidence type="ECO:0000256" key="4">
    <source>
        <dbReference type="ARBA" id="ARBA00072523"/>
    </source>
</evidence>
<dbReference type="InterPro" id="IPR037229">
    <property type="entry name" value="Ribosomal_bL35_sf"/>
</dbReference>
<dbReference type="GO" id="GO:0015934">
    <property type="term" value="C:large ribosomal subunit"/>
    <property type="evidence" value="ECO:0007669"/>
    <property type="project" value="TreeGrafter"/>
</dbReference>
<dbReference type="InterPro" id="IPR018265">
    <property type="entry name" value="Ribosomal_bL35_CS"/>
</dbReference>
<dbReference type="GO" id="GO:0006412">
    <property type="term" value="P:translation"/>
    <property type="evidence" value="ECO:0007669"/>
    <property type="project" value="UniProtKB-UniRule"/>
</dbReference>
<dbReference type="RefSeq" id="YP_009392072.1">
    <property type="nucleotide sequence ID" value="NC_035261.1"/>
</dbReference>
<dbReference type="EMBL" id="MF101413">
    <property type="protein sequence ID" value="ARW60420.1"/>
    <property type="molecule type" value="Genomic_DNA"/>
</dbReference>
<dbReference type="GeneID" id="33353544"/>
<organism evidence="6">
    <name type="scientific">Periphykon beckeri</name>
    <dbReference type="NCBI Taxonomy" id="2006982"/>
    <lineage>
        <taxon>Eukaryota</taxon>
        <taxon>Rhodophyta</taxon>
        <taxon>Florideophyceae</taxon>
        <taxon>Rhodymeniophycidae</taxon>
        <taxon>Ceramiales</taxon>
        <taxon>Rhodomelaceae</taxon>
        <taxon>Periphykon</taxon>
    </lineage>
</organism>
<keyword evidence="6" id="KW-0150">Chloroplast</keyword>
<dbReference type="InterPro" id="IPR001706">
    <property type="entry name" value="Ribosomal_bL35"/>
</dbReference>
<dbReference type="AlphaFoldDB" id="A0A1Z1M3F5"/>
<keyword evidence="3 5" id="KW-0687">Ribonucleoprotein</keyword>
<sequence length="66" mass="7857">MYKLKTNQSIAKRFKVTSNFKLIRRKSSKSHLLQKKSSKRKRNLRKTSIVDLCDQSNFVKNLPYIN</sequence>
<geneLocation type="chloroplast" evidence="6"/>
<dbReference type="FunFam" id="4.10.410.60:FF:000001">
    <property type="entry name" value="50S ribosomal protein L35"/>
    <property type="match status" value="1"/>
</dbReference>
<accession>A0A1Z1M3F5</accession>
<dbReference type="Gene3D" id="4.10.410.60">
    <property type="match status" value="1"/>
</dbReference>
<dbReference type="PANTHER" id="PTHR33343">
    <property type="entry name" value="54S RIBOSOMAL PROTEIN BL35M"/>
    <property type="match status" value="1"/>
</dbReference>
<comment type="similarity">
    <text evidence="1 5">Belongs to the bacterial ribosomal protein bL35 family.</text>
</comment>
<evidence type="ECO:0000256" key="2">
    <source>
        <dbReference type="ARBA" id="ARBA00022980"/>
    </source>
</evidence>
<gene>
    <name evidence="5 6" type="primary">rpl35</name>
</gene>
<evidence type="ECO:0000256" key="3">
    <source>
        <dbReference type="ARBA" id="ARBA00023274"/>
    </source>
</evidence>